<comment type="caution">
    <text evidence="5">The sequence shown here is derived from an EMBL/GenBank/DDBJ whole genome shotgun (WGS) entry which is preliminary data.</text>
</comment>
<evidence type="ECO:0000313" key="5">
    <source>
        <dbReference type="EMBL" id="MBK0397421.1"/>
    </source>
</evidence>
<gene>
    <name evidence="4 5" type="primary">minE</name>
    <name evidence="5" type="ORF">JDW22_12795</name>
</gene>
<dbReference type="NCBIfam" id="NF010595">
    <property type="entry name" value="PRK13989.1"/>
    <property type="match status" value="1"/>
</dbReference>
<dbReference type="Pfam" id="PF03776">
    <property type="entry name" value="MinE"/>
    <property type="match status" value="1"/>
</dbReference>
<dbReference type="EMBL" id="JAEHNZ010000006">
    <property type="protein sequence ID" value="MBK0397421.1"/>
    <property type="molecule type" value="Genomic_DNA"/>
</dbReference>
<name>A0ABS1BVU0_9NEIS</name>
<organism evidence="5 6">
    <name type="scientific">Kingella bonacorsii</name>
    <dbReference type="NCBI Taxonomy" id="2796361"/>
    <lineage>
        <taxon>Bacteria</taxon>
        <taxon>Pseudomonadati</taxon>
        <taxon>Pseudomonadota</taxon>
        <taxon>Betaproteobacteria</taxon>
        <taxon>Neisseriales</taxon>
        <taxon>Neisseriaceae</taxon>
        <taxon>Kingella</taxon>
    </lineage>
</organism>
<keyword evidence="6" id="KW-1185">Reference proteome</keyword>
<evidence type="ECO:0000256" key="2">
    <source>
        <dbReference type="ARBA" id="ARBA00020112"/>
    </source>
</evidence>
<evidence type="ECO:0000256" key="1">
    <source>
        <dbReference type="ARBA" id="ARBA00008168"/>
    </source>
</evidence>
<proteinExistence type="inferred from homology"/>
<protein>
    <recommendedName>
        <fullName evidence="2 4">Cell division topological specificity factor</fullName>
    </recommendedName>
</protein>
<evidence type="ECO:0000256" key="4">
    <source>
        <dbReference type="HAMAP-Rule" id="MF_00262"/>
    </source>
</evidence>
<dbReference type="HAMAP" id="MF_00262">
    <property type="entry name" value="MinE"/>
    <property type="match status" value="1"/>
</dbReference>
<reference evidence="5 6" key="1">
    <citation type="journal article" date="2021" name="Pathogens">
        <title>Isolation and Characterization of Kingella bonacorsii sp. nov., A Novel Kingella Species Detected in a Stable Periodontitis Subject.</title>
        <authorList>
            <person name="Antezack A."/>
            <person name="Boxberger M."/>
            <person name="Rolland C."/>
            <person name="Monnet-Corti V."/>
            <person name="La Scola B."/>
        </authorList>
    </citation>
    <scope>NUCLEOTIDE SEQUENCE [LARGE SCALE GENOMIC DNA]</scope>
    <source>
        <strain evidence="5 6">Marseille-Q4569</strain>
    </source>
</reference>
<evidence type="ECO:0000256" key="3">
    <source>
        <dbReference type="ARBA" id="ARBA00025265"/>
    </source>
</evidence>
<comment type="similarity">
    <text evidence="1 4">Belongs to the MinE family.</text>
</comment>
<accession>A0ABS1BVU0</accession>
<dbReference type="NCBIfam" id="NF001422">
    <property type="entry name" value="PRK00296.1"/>
    <property type="match status" value="1"/>
</dbReference>
<dbReference type="GO" id="GO:0051301">
    <property type="term" value="P:cell division"/>
    <property type="evidence" value="ECO:0007669"/>
    <property type="project" value="UniProtKB-KW"/>
</dbReference>
<keyword evidence="4 5" id="KW-0132">Cell division</keyword>
<sequence length="101" mass="11574">MSLIDRLFGRKPQSASLARDRLQIIITQERANRETARTPDYLPTLQKELLEVLSKYVKIELDDINITREEQDGVEMLALNITLPETKPNGQGQPEKQKDKA</sequence>
<comment type="function">
    <text evidence="3 4">Prevents the cell division inhibition by proteins MinC and MinD at internal division sites while permitting inhibition at polar sites. This ensures cell division at the proper site by restricting the formation of a division septum at the midpoint of the long axis of the cell.</text>
</comment>
<dbReference type="NCBIfam" id="TIGR01215">
    <property type="entry name" value="minE"/>
    <property type="match status" value="1"/>
</dbReference>
<dbReference type="SUPFAM" id="SSF55229">
    <property type="entry name" value="Cell division protein MinE topological specificity domain"/>
    <property type="match status" value="1"/>
</dbReference>
<evidence type="ECO:0000313" key="6">
    <source>
        <dbReference type="Proteomes" id="UP000614058"/>
    </source>
</evidence>
<dbReference type="Gene3D" id="3.30.1070.10">
    <property type="entry name" value="Cell division topological specificity factor MinE"/>
    <property type="match status" value="1"/>
</dbReference>
<dbReference type="InterPro" id="IPR036707">
    <property type="entry name" value="MinE_sf"/>
</dbReference>
<dbReference type="Proteomes" id="UP000614058">
    <property type="component" value="Unassembled WGS sequence"/>
</dbReference>
<dbReference type="RefSeq" id="WP_200523364.1">
    <property type="nucleotide sequence ID" value="NZ_JAEHNZ010000006.1"/>
</dbReference>
<dbReference type="InterPro" id="IPR005527">
    <property type="entry name" value="MinE"/>
</dbReference>
<keyword evidence="4" id="KW-0131">Cell cycle</keyword>